<evidence type="ECO:0000313" key="6">
    <source>
        <dbReference type="EMBL" id="TID00184.1"/>
    </source>
</evidence>
<dbReference type="Gene3D" id="3.90.1590.10">
    <property type="entry name" value="glutathione-dependent formaldehyde- activating enzyme (gfa)"/>
    <property type="match status" value="2"/>
</dbReference>
<dbReference type="PROSITE" id="PS51891">
    <property type="entry name" value="CENP_V_GFA"/>
    <property type="match status" value="1"/>
</dbReference>
<dbReference type="SUPFAM" id="SSF51316">
    <property type="entry name" value="Mss4-like"/>
    <property type="match status" value="2"/>
</dbReference>
<dbReference type="InterPro" id="IPR006913">
    <property type="entry name" value="CENP-V/GFA"/>
</dbReference>
<keyword evidence="2" id="KW-0479">Metal-binding</keyword>
<dbReference type="PANTHER" id="PTHR33337">
    <property type="entry name" value="GFA DOMAIN-CONTAINING PROTEIN"/>
    <property type="match status" value="1"/>
</dbReference>
<dbReference type="InterPro" id="IPR011057">
    <property type="entry name" value="Mss4-like_sf"/>
</dbReference>
<proteinExistence type="inferred from homology"/>
<dbReference type="Proteomes" id="UP000305883">
    <property type="component" value="Unassembled WGS sequence"/>
</dbReference>
<protein>
    <recommendedName>
        <fullName evidence="5">CENP-V/GFA domain-containing protein</fullName>
    </recommendedName>
</protein>
<sequence>MADGKLSRNLAVTTILTAQCFCKAVHFALVIPTSSLPLKVHLCHCSICRYTHGTLCIFHAPLPSGVAPDFIAPSSLSNLTAYRHATALSTRYFCSTCGCHIGDVGIDDDEWVVSTSMFDANKGDVPSIWDIRTHVNTASAPGGGFYDWLPSISTKEMKVWNPEEPSLNEIAVALGSEVGTDGDEVLRAQCHCGGVSFSISRPTAAMIGDEAYKAWHSPIDPTKWAACLDVCGDCRLQTGAHAVGWALIPESCISPHVPADLSIGTSKAFASSEGVTRSFCGRCGATAMGYFDCGGTRRQGDGERLLNVTASILRAPEGVLAQDWLTWRTDHLAWAASGMSYDAAFTEALGKGFASWGRARHEEIPEIGFGAEPGTR</sequence>
<keyword evidence="3" id="KW-0862">Zinc</keyword>
<evidence type="ECO:0000256" key="1">
    <source>
        <dbReference type="ARBA" id="ARBA00005495"/>
    </source>
</evidence>
<dbReference type="AlphaFoldDB" id="A0A4V4NCJ4"/>
<evidence type="ECO:0000256" key="2">
    <source>
        <dbReference type="ARBA" id="ARBA00022723"/>
    </source>
</evidence>
<comment type="caution">
    <text evidence="6">The sequence shown here is derived from an EMBL/GenBank/DDBJ whole genome shotgun (WGS) entry which is preliminary data.</text>
</comment>
<dbReference type="PANTHER" id="PTHR33337:SF31">
    <property type="entry name" value="DUF636 DOMAIN PROTEIN (AFU_ORTHOLOGUE AFUA_2G12650)"/>
    <property type="match status" value="1"/>
</dbReference>
<comment type="similarity">
    <text evidence="1">Belongs to the Gfa family.</text>
</comment>
<evidence type="ECO:0000256" key="4">
    <source>
        <dbReference type="ARBA" id="ARBA00023239"/>
    </source>
</evidence>
<evidence type="ECO:0000256" key="3">
    <source>
        <dbReference type="ARBA" id="ARBA00022833"/>
    </source>
</evidence>
<gene>
    <name evidence="6" type="ORF">CH35J_004941</name>
</gene>
<reference evidence="6 7" key="1">
    <citation type="journal article" date="2019" name="Genome Biol. Evol.">
        <title>Genomic Plasticity Mediated by Transposable Elements in the Plant Pathogenic Fungus Colletotrichum higginsianum.</title>
        <authorList>
            <person name="Tsushima A."/>
            <person name="Gan P."/>
            <person name="Kumakura N."/>
            <person name="Narusaka M."/>
            <person name="Takano Y."/>
            <person name="Narusaka Y."/>
            <person name="Shirasu K."/>
        </authorList>
    </citation>
    <scope>NUCLEOTIDE SEQUENCE [LARGE SCALE GENOMIC DNA]</scope>
    <source>
        <strain evidence="6 7">MAFF305635-RFP</strain>
    </source>
</reference>
<organism evidence="6 7">
    <name type="scientific">Colletotrichum higginsianum</name>
    <dbReference type="NCBI Taxonomy" id="80884"/>
    <lineage>
        <taxon>Eukaryota</taxon>
        <taxon>Fungi</taxon>
        <taxon>Dikarya</taxon>
        <taxon>Ascomycota</taxon>
        <taxon>Pezizomycotina</taxon>
        <taxon>Sordariomycetes</taxon>
        <taxon>Hypocreomycetidae</taxon>
        <taxon>Glomerellales</taxon>
        <taxon>Glomerellaceae</taxon>
        <taxon>Colletotrichum</taxon>
        <taxon>Colletotrichum destructivum species complex</taxon>
    </lineage>
</organism>
<keyword evidence="4" id="KW-0456">Lyase</keyword>
<dbReference type="Pfam" id="PF04828">
    <property type="entry name" value="GFA"/>
    <property type="match status" value="1"/>
</dbReference>
<evidence type="ECO:0000259" key="5">
    <source>
        <dbReference type="PROSITE" id="PS51891"/>
    </source>
</evidence>
<name>A0A4V4NCJ4_9PEZI</name>
<dbReference type="EMBL" id="MWPZ01000004">
    <property type="protein sequence ID" value="TID00184.1"/>
    <property type="molecule type" value="Genomic_DNA"/>
</dbReference>
<accession>A0A4V4NCJ4</accession>
<feature type="domain" description="CENP-V/GFA" evidence="5">
    <location>
        <begin position="16"/>
        <end position="130"/>
    </location>
</feature>
<dbReference type="GO" id="GO:0046872">
    <property type="term" value="F:metal ion binding"/>
    <property type="evidence" value="ECO:0007669"/>
    <property type="project" value="UniProtKB-KW"/>
</dbReference>
<dbReference type="OrthoDB" id="5422068at2759"/>
<evidence type="ECO:0000313" key="7">
    <source>
        <dbReference type="Proteomes" id="UP000305883"/>
    </source>
</evidence>
<dbReference type="GO" id="GO:0016846">
    <property type="term" value="F:carbon-sulfur lyase activity"/>
    <property type="evidence" value="ECO:0007669"/>
    <property type="project" value="InterPro"/>
</dbReference>